<feature type="compositionally biased region" description="Basic and acidic residues" evidence="1">
    <location>
        <begin position="1"/>
        <end position="14"/>
    </location>
</feature>
<accession>A0ABM1ET21</accession>
<dbReference type="PANTHER" id="PTHR21207">
    <property type="entry name" value="PARKIN COREGULATED GENE PROTEIN PARK2 COREGULATED"/>
    <property type="match status" value="1"/>
</dbReference>
<dbReference type="Proteomes" id="UP000695022">
    <property type="component" value="Unplaced"/>
</dbReference>
<dbReference type="RefSeq" id="XP_014675343.1">
    <property type="nucleotide sequence ID" value="XM_014819857.1"/>
</dbReference>
<proteinExistence type="predicted"/>
<sequence>MSRDTTCKSSDDNTKGLGVVVHSQRTNKSAPSLHGAAATVKKTSRSNARLPKNRGSGSSVGDTPKAPSKKAPRPSDSLNPKTIDPFADASKPKSAFAATYSSGDIPCRLEHGNVKHKISWSTHLNQIPFNPVLVYLAEGLRETKHPYNFVAKTGFRELLRADGAKEKATPLVPKLIQPIKLALMHSDDGVFEGTLEALMDLSKCVGPALTPHLKNLLMPLSKRMMTNTFREKVWTALQCIETAGGKECLAIIKAKVPTYSSVM</sequence>
<feature type="region of interest" description="Disordered" evidence="1">
    <location>
        <begin position="1"/>
        <end position="88"/>
    </location>
</feature>
<dbReference type="SUPFAM" id="SSF48371">
    <property type="entry name" value="ARM repeat"/>
    <property type="match status" value="1"/>
</dbReference>
<evidence type="ECO:0000313" key="2">
    <source>
        <dbReference type="Proteomes" id="UP000695022"/>
    </source>
</evidence>
<protein>
    <submittedName>
        <fullName evidence="3 4">PACRG-like protein</fullName>
    </submittedName>
</protein>
<evidence type="ECO:0000313" key="3">
    <source>
        <dbReference type="RefSeq" id="XP_014675342.1"/>
    </source>
</evidence>
<dbReference type="Gene3D" id="1.25.10.10">
    <property type="entry name" value="Leucine-rich Repeat Variant"/>
    <property type="match status" value="1"/>
</dbReference>
<dbReference type="InterPro" id="IPR011989">
    <property type="entry name" value="ARM-like"/>
</dbReference>
<reference evidence="3 4" key="1">
    <citation type="submission" date="2025-05" db="UniProtKB">
        <authorList>
            <consortium name="RefSeq"/>
        </authorList>
    </citation>
    <scope>IDENTIFICATION</scope>
</reference>
<dbReference type="RefSeq" id="XP_014675342.1">
    <property type="nucleotide sequence ID" value="XM_014819856.1"/>
</dbReference>
<evidence type="ECO:0000313" key="4">
    <source>
        <dbReference type="RefSeq" id="XP_014675343.1"/>
    </source>
</evidence>
<dbReference type="Pfam" id="PF10274">
    <property type="entry name" value="ParcG"/>
    <property type="match status" value="1"/>
</dbReference>
<keyword evidence="2" id="KW-1185">Reference proteome</keyword>
<dbReference type="InterPro" id="IPR019399">
    <property type="entry name" value="Parkin_co-regulated_protein"/>
</dbReference>
<gene>
    <name evidence="3 4" type="primary">LOC106815399</name>
</gene>
<dbReference type="InterPro" id="IPR016024">
    <property type="entry name" value="ARM-type_fold"/>
</dbReference>
<evidence type="ECO:0000256" key="1">
    <source>
        <dbReference type="SAM" id="MobiDB-lite"/>
    </source>
</evidence>
<organism evidence="2 3">
    <name type="scientific">Priapulus caudatus</name>
    <name type="common">Priapulid worm</name>
    <dbReference type="NCBI Taxonomy" id="37621"/>
    <lineage>
        <taxon>Eukaryota</taxon>
        <taxon>Metazoa</taxon>
        <taxon>Ecdysozoa</taxon>
        <taxon>Scalidophora</taxon>
        <taxon>Priapulida</taxon>
        <taxon>Priapulimorpha</taxon>
        <taxon>Priapulimorphida</taxon>
        <taxon>Priapulidae</taxon>
        <taxon>Priapulus</taxon>
    </lineage>
</organism>
<dbReference type="PANTHER" id="PTHR21207:SF1">
    <property type="entry name" value="PACRG-LIKE PROTEIN"/>
    <property type="match status" value="1"/>
</dbReference>
<dbReference type="GeneID" id="106815399"/>
<name>A0ABM1ET21_PRICU</name>